<name>A0A9W9AIJ8_9AGAR</name>
<dbReference type="EMBL" id="JAOTPV010000005">
    <property type="protein sequence ID" value="KAJ4482420.1"/>
    <property type="molecule type" value="Genomic_DNA"/>
</dbReference>
<evidence type="ECO:0000313" key="3">
    <source>
        <dbReference type="Proteomes" id="UP001150266"/>
    </source>
</evidence>
<comment type="caution">
    <text evidence="2">The sequence shown here is derived from an EMBL/GenBank/DDBJ whole genome shotgun (WGS) entry which is preliminary data.</text>
</comment>
<accession>A0A9W9AIJ8</accession>
<sequence>MLSGLRNMYLDINQLKWCRLNTHIPCRLCSQKRLGCMADTKYPTEGFATTSDFVALYQRYVRCKTCTVLRLQCSRELTERRWRLQQVMGLSDDDSVSMDKSSRETSRRILISLCSNKSSATTIVSNPSLSTLPRLEQGPDPTILRPVQLTAQNSLIPVFRRAFTELGAQLQISQARNTELVKENQLKESKLSALEAELVSTRNMLQAHNHLSQTTNSTQAMNKWRQVSLKAQHVDLVENAYTKRQSVEEKHIQTVPELNTQYDVEDLVQQKDDLQKRCDEMRVLLEEIYAQALSEKERTLSALEEALVKLRQDNQVLSHRLEEYERNPTSRATDKSLHVDKADCEAPSYRDEEVKFLREKFLDMKEKNNLLLQNLTDHRYREANGLQTDLIEHANIQVLIPLLRLAREDFAAK</sequence>
<feature type="coiled-coil region" evidence="1">
    <location>
        <begin position="264"/>
        <end position="327"/>
    </location>
</feature>
<organism evidence="2 3">
    <name type="scientific">Lentinula aciculospora</name>
    <dbReference type="NCBI Taxonomy" id="153920"/>
    <lineage>
        <taxon>Eukaryota</taxon>
        <taxon>Fungi</taxon>
        <taxon>Dikarya</taxon>
        <taxon>Basidiomycota</taxon>
        <taxon>Agaricomycotina</taxon>
        <taxon>Agaricomycetes</taxon>
        <taxon>Agaricomycetidae</taxon>
        <taxon>Agaricales</taxon>
        <taxon>Marasmiineae</taxon>
        <taxon>Omphalotaceae</taxon>
        <taxon>Lentinula</taxon>
    </lineage>
</organism>
<evidence type="ECO:0000256" key="1">
    <source>
        <dbReference type="SAM" id="Coils"/>
    </source>
</evidence>
<dbReference type="AlphaFoldDB" id="A0A9W9AIJ8"/>
<keyword evidence="1" id="KW-0175">Coiled coil</keyword>
<gene>
    <name evidence="2" type="ORF">J3R30DRAFT_2170695</name>
</gene>
<dbReference type="Proteomes" id="UP001150266">
    <property type="component" value="Unassembled WGS sequence"/>
</dbReference>
<protein>
    <submittedName>
        <fullName evidence="2">Uncharacterized protein</fullName>
    </submittedName>
</protein>
<dbReference type="OrthoDB" id="3050931at2759"/>
<reference evidence="2" key="1">
    <citation type="submission" date="2022-08" db="EMBL/GenBank/DDBJ databases">
        <title>A Global Phylogenomic Analysis of the Shiitake Genus Lentinula.</title>
        <authorList>
            <consortium name="DOE Joint Genome Institute"/>
            <person name="Sierra-Patev S."/>
            <person name="Min B."/>
            <person name="Naranjo-Ortiz M."/>
            <person name="Looney B."/>
            <person name="Konkel Z."/>
            <person name="Slot J.C."/>
            <person name="Sakamoto Y."/>
            <person name="Steenwyk J.L."/>
            <person name="Rokas A."/>
            <person name="Carro J."/>
            <person name="Camarero S."/>
            <person name="Ferreira P."/>
            <person name="Molpeceres G."/>
            <person name="Ruiz-Duenas F.J."/>
            <person name="Serrano A."/>
            <person name="Henrissat B."/>
            <person name="Drula E."/>
            <person name="Hughes K.W."/>
            <person name="Mata J.L."/>
            <person name="Ishikawa N.K."/>
            <person name="Vargas-Isla R."/>
            <person name="Ushijima S."/>
            <person name="Smith C.A."/>
            <person name="Ahrendt S."/>
            <person name="Andreopoulos W."/>
            <person name="He G."/>
            <person name="Labutti K."/>
            <person name="Lipzen A."/>
            <person name="Ng V."/>
            <person name="Riley R."/>
            <person name="Sandor L."/>
            <person name="Barry K."/>
            <person name="Martinez A.T."/>
            <person name="Xiao Y."/>
            <person name="Gibbons J.G."/>
            <person name="Terashima K."/>
            <person name="Grigoriev I.V."/>
            <person name="Hibbett D.S."/>
        </authorList>
    </citation>
    <scope>NUCLEOTIDE SEQUENCE</scope>
    <source>
        <strain evidence="2">JLM2183</strain>
    </source>
</reference>
<proteinExistence type="predicted"/>
<evidence type="ECO:0000313" key="2">
    <source>
        <dbReference type="EMBL" id="KAJ4482420.1"/>
    </source>
</evidence>
<keyword evidence="3" id="KW-1185">Reference proteome</keyword>